<accession>A0A0W4ZSY3</accession>
<reference evidence="4" key="1">
    <citation type="journal article" date="2016" name="Nat. Commun.">
        <title>Genome analysis of three Pneumocystis species reveals adaptation mechanisms to life exclusively in mammalian hosts.</title>
        <authorList>
            <person name="Ma L."/>
            <person name="Chen Z."/>
            <person name="Huang D.W."/>
            <person name="Kutty G."/>
            <person name="Ishihara M."/>
            <person name="Wang H."/>
            <person name="Abouelleil A."/>
            <person name="Bishop L."/>
            <person name="Davey E."/>
            <person name="Deng R."/>
            <person name="Deng X."/>
            <person name="Fan L."/>
            <person name="Fantoni G."/>
            <person name="Fitzgerald M."/>
            <person name="Gogineni E."/>
            <person name="Goldberg J.M."/>
            <person name="Handley G."/>
            <person name="Hu X."/>
            <person name="Huber C."/>
            <person name="Jiao X."/>
            <person name="Jones K."/>
            <person name="Levin J.Z."/>
            <person name="Liu Y."/>
            <person name="Macdonald P."/>
            <person name="Melnikov A."/>
            <person name="Raley C."/>
            <person name="Sassi M."/>
            <person name="Sherman B.T."/>
            <person name="Song X."/>
            <person name="Sykes S."/>
            <person name="Tran B."/>
            <person name="Walsh L."/>
            <person name="Xia Y."/>
            <person name="Yang J."/>
            <person name="Young S."/>
            <person name="Zeng Q."/>
            <person name="Zheng X."/>
            <person name="Stephens R."/>
            <person name="Nusbaum C."/>
            <person name="Birren B.W."/>
            <person name="Azadi P."/>
            <person name="Lempicki R.A."/>
            <person name="Cuomo C.A."/>
            <person name="Kovacs J.A."/>
        </authorList>
    </citation>
    <scope>NUCLEOTIDE SEQUENCE [LARGE SCALE GENOMIC DNA]</scope>
    <source>
        <strain evidence="4">B80</strain>
    </source>
</reference>
<dbReference type="Pfam" id="PF00787">
    <property type="entry name" value="PX"/>
    <property type="match status" value="1"/>
</dbReference>
<gene>
    <name evidence="3" type="ORF">T552_00141</name>
</gene>
<organism evidence="3 4">
    <name type="scientific">Pneumocystis carinii (strain B80)</name>
    <name type="common">Rat pneumocystis pneumonia agent</name>
    <name type="synonym">Pneumocystis carinii f. sp. carinii</name>
    <dbReference type="NCBI Taxonomy" id="1408658"/>
    <lineage>
        <taxon>Eukaryota</taxon>
        <taxon>Fungi</taxon>
        <taxon>Dikarya</taxon>
        <taxon>Ascomycota</taxon>
        <taxon>Taphrinomycotina</taxon>
        <taxon>Pneumocystomycetes</taxon>
        <taxon>Pneumocystaceae</taxon>
        <taxon>Pneumocystis</taxon>
    </lineage>
</organism>
<dbReference type="InterPro" id="IPR036871">
    <property type="entry name" value="PX_dom_sf"/>
</dbReference>
<dbReference type="Proteomes" id="UP000054454">
    <property type="component" value="Unassembled WGS sequence"/>
</dbReference>
<dbReference type="Gene3D" id="1.20.5.110">
    <property type="match status" value="1"/>
</dbReference>
<dbReference type="SUPFAM" id="SSF58038">
    <property type="entry name" value="SNARE fusion complex"/>
    <property type="match status" value="1"/>
</dbReference>
<comment type="caution">
    <text evidence="3">The sequence shown here is derived from an EMBL/GenBank/DDBJ whole genome shotgun (WGS) entry which is preliminary data.</text>
</comment>
<dbReference type="OrthoDB" id="428895at2759"/>
<protein>
    <recommendedName>
        <fullName evidence="5">PX domain-containing protein</fullName>
    </recommendedName>
</protein>
<dbReference type="CDD" id="cd06897">
    <property type="entry name" value="PX_SNARE"/>
    <property type="match status" value="1"/>
</dbReference>
<dbReference type="RefSeq" id="XP_018227615.1">
    <property type="nucleotide sequence ID" value="XM_018368760.1"/>
</dbReference>
<dbReference type="SUPFAM" id="SSF64268">
    <property type="entry name" value="PX domain"/>
    <property type="match status" value="1"/>
</dbReference>
<dbReference type="GO" id="GO:0035091">
    <property type="term" value="F:phosphatidylinositol binding"/>
    <property type="evidence" value="ECO:0007669"/>
    <property type="project" value="InterPro"/>
</dbReference>
<evidence type="ECO:0000259" key="1">
    <source>
        <dbReference type="PROSITE" id="PS50192"/>
    </source>
</evidence>
<dbReference type="SMART" id="SM00397">
    <property type="entry name" value="t_SNARE"/>
    <property type="match status" value="1"/>
</dbReference>
<proteinExistence type="predicted"/>
<evidence type="ECO:0000313" key="3">
    <source>
        <dbReference type="EMBL" id="KTW31499.1"/>
    </source>
</evidence>
<dbReference type="InterPro" id="IPR000727">
    <property type="entry name" value="T_SNARE_dom"/>
</dbReference>
<feature type="domain" description="PX" evidence="2">
    <location>
        <begin position="9"/>
        <end position="124"/>
    </location>
</feature>
<name>A0A0W4ZSY3_PNEC8</name>
<dbReference type="Gene3D" id="3.30.1520.10">
    <property type="entry name" value="Phox-like domain"/>
    <property type="match status" value="1"/>
</dbReference>
<evidence type="ECO:0000313" key="4">
    <source>
        <dbReference type="Proteomes" id="UP000054454"/>
    </source>
</evidence>
<dbReference type="PROSITE" id="PS50192">
    <property type="entry name" value="T_SNARE"/>
    <property type="match status" value="1"/>
</dbReference>
<dbReference type="GeneID" id="28934962"/>
<feature type="domain" description="T-SNARE coiled-coil homology" evidence="1">
    <location>
        <begin position="285"/>
        <end position="347"/>
    </location>
</feature>
<evidence type="ECO:0008006" key="5">
    <source>
        <dbReference type="Google" id="ProtNLM"/>
    </source>
</evidence>
<dbReference type="InterPro" id="IPR001683">
    <property type="entry name" value="PX_dom"/>
</dbReference>
<dbReference type="SMART" id="SM00312">
    <property type="entry name" value="PX"/>
    <property type="match status" value="1"/>
</dbReference>
<keyword evidence="4" id="KW-1185">Reference proteome</keyword>
<evidence type="ECO:0000259" key="2">
    <source>
        <dbReference type="PROSITE" id="PS50195"/>
    </source>
</evidence>
<dbReference type="PROSITE" id="PS50195">
    <property type="entry name" value="PX"/>
    <property type="match status" value="1"/>
</dbReference>
<dbReference type="VEuPathDB" id="FungiDB:T552_00141"/>
<sequence length="348" mass="40252">MGEVFRPETLVIDISIPSSSMSLDVKPHVIYILDIKLSMRSYTLKKRYSEFITLDKQLLEVTGRSPPVGLPPKYYLLNMFSRPSLIEERRRGLEAYVIGIHRSEDACWRQSPAWRQFLKLPVYTIGQAMISGENSGMQFSDQSWMCLFHETKLQLQEAKRHVSRRGYMEGAIASQATRVSSIKGFSTIDSSIEQLIQGLDNPNIHTSIGERELWRRKDLLENIKREYAFLKHIVYNNSQVKHDIPSSIQTWKDCKTSTTRSNLDRVPETEQTRELSSLGLIHLQKDILNKQDEQLEAFLPILRKQKEMVTAIADELNMQNDMLNELDESVQKTHLKLKSAKKKSEQLK</sequence>
<dbReference type="EMBL" id="LFVZ01000001">
    <property type="protein sequence ID" value="KTW31499.1"/>
    <property type="molecule type" value="Genomic_DNA"/>
</dbReference>
<dbReference type="AlphaFoldDB" id="A0A0W4ZSY3"/>